<reference evidence="2" key="1">
    <citation type="submission" date="2018-01" db="EMBL/GenBank/DDBJ databases">
        <authorList>
            <person name="Kerou L M."/>
        </authorList>
    </citation>
    <scope>NUCLEOTIDE SEQUENCE [LARGE SCALE GENOMIC DNA]</scope>
    <source>
        <strain evidence="2">SCU2</strain>
    </source>
</reference>
<name>A0A2K5ATA6_9ARCH</name>
<organism evidence="1 2">
    <name type="scientific">Candidatus Nitrosocaldus cavascurensis</name>
    <dbReference type="NCBI Taxonomy" id="2058097"/>
    <lineage>
        <taxon>Archaea</taxon>
        <taxon>Nitrososphaerota</taxon>
        <taxon>Nitrososphaeria</taxon>
        <taxon>Candidatus Nitrosocaldales</taxon>
        <taxon>Candidatus Nitrosocaldaceae</taxon>
        <taxon>Candidatus Nitrosocaldus</taxon>
    </lineage>
</organism>
<dbReference type="AlphaFoldDB" id="A0A2K5ATA6"/>
<keyword evidence="2" id="KW-1185">Reference proteome</keyword>
<dbReference type="EMBL" id="LT981265">
    <property type="protein sequence ID" value="SPC34859.1"/>
    <property type="molecule type" value="Genomic_DNA"/>
</dbReference>
<dbReference type="Proteomes" id="UP000236248">
    <property type="component" value="Chromosome NCAV"/>
</dbReference>
<sequence>MVGYMVSPLWVILGNGRLLEIGWIASVSYTPKWYWALDGIMQKTWCTNNTCPSNNSTWLFTIHDGNADKYGY</sequence>
<gene>
    <name evidence="1" type="ORF">NCAV_1696</name>
</gene>
<accession>A0A2K5ATA6</accession>
<evidence type="ECO:0000313" key="2">
    <source>
        <dbReference type="Proteomes" id="UP000236248"/>
    </source>
</evidence>
<dbReference type="KEGG" id="ncv:NCAV_1696"/>
<protein>
    <submittedName>
        <fullName evidence="1">Uncharacterized protein</fullName>
    </submittedName>
</protein>
<evidence type="ECO:0000313" key="1">
    <source>
        <dbReference type="EMBL" id="SPC34859.1"/>
    </source>
</evidence>
<proteinExistence type="predicted"/>